<keyword evidence="1" id="KW-0808">Transferase</keyword>
<evidence type="ECO:0000313" key="2">
    <source>
        <dbReference type="Proteomes" id="UP000036403"/>
    </source>
</evidence>
<organism evidence="1 2">
    <name type="scientific">Lasius niger</name>
    <name type="common">Black garden ant</name>
    <dbReference type="NCBI Taxonomy" id="67767"/>
    <lineage>
        <taxon>Eukaryota</taxon>
        <taxon>Metazoa</taxon>
        <taxon>Ecdysozoa</taxon>
        <taxon>Arthropoda</taxon>
        <taxon>Hexapoda</taxon>
        <taxon>Insecta</taxon>
        <taxon>Pterygota</taxon>
        <taxon>Neoptera</taxon>
        <taxon>Endopterygota</taxon>
        <taxon>Hymenoptera</taxon>
        <taxon>Apocrita</taxon>
        <taxon>Aculeata</taxon>
        <taxon>Formicoidea</taxon>
        <taxon>Formicidae</taxon>
        <taxon>Formicinae</taxon>
        <taxon>Lasius</taxon>
        <taxon>Lasius</taxon>
    </lineage>
</organism>
<protein>
    <submittedName>
        <fullName evidence="1">Reverse transcriptase</fullName>
    </submittedName>
</protein>
<evidence type="ECO:0000313" key="1">
    <source>
        <dbReference type="EMBL" id="KMQ81577.1"/>
    </source>
</evidence>
<gene>
    <name evidence="1" type="ORF">RF55_25913</name>
</gene>
<comment type="caution">
    <text evidence="1">The sequence shown here is derived from an EMBL/GenBank/DDBJ whole genome shotgun (WGS) entry which is preliminary data.</text>
</comment>
<keyword evidence="1" id="KW-0695">RNA-directed DNA polymerase</keyword>
<dbReference type="EMBL" id="LBMM01034011">
    <property type="protein sequence ID" value="KMQ81577.1"/>
    <property type="molecule type" value="Genomic_DNA"/>
</dbReference>
<dbReference type="STRING" id="67767.A0A0J7JTS5"/>
<dbReference type="AlphaFoldDB" id="A0A0J7JTS5"/>
<feature type="non-terminal residue" evidence="1">
    <location>
        <position position="172"/>
    </location>
</feature>
<dbReference type="PANTHER" id="PTHR19446">
    <property type="entry name" value="REVERSE TRANSCRIPTASES"/>
    <property type="match status" value="1"/>
</dbReference>
<dbReference type="GO" id="GO:0003964">
    <property type="term" value="F:RNA-directed DNA polymerase activity"/>
    <property type="evidence" value="ECO:0007669"/>
    <property type="project" value="UniProtKB-KW"/>
</dbReference>
<dbReference type="PaxDb" id="67767-A0A0J7JTS5"/>
<proteinExistence type="predicted"/>
<accession>A0A0J7JTS5</accession>
<keyword evidence="2" id="KW-1185">Reference proteome</keyword>
<dbReference type="Proteomes" id="UP000036403">
    <property type="component" value="Unassembled WGS sequence"/>
</dbReference>
<reference evidence="1 2" key="1">
    <citation type="submission" date="2015-04" db="EMBL/GenBank/DDBJ databases">
        <title>Lasius niger genome sequencing.</title>
        <authorList>
            <person name="Konorov E.A."/>
            <person name="Nikitin M.A."/>
            <person name="Kirill M.V."/>
            <person name="Chang P."/>
        </authorList>
    </citation>
    <scope>NUCLEOTIDE SEQUENCE [LARGE SCALE GENOMIC DNA]</scope>
    <source>
        <tissue evidence="1">Whole</tissue>
    </source>
</reference>
<keyword evidence="1" id="KW-0548">Nucleotidyltransferase</keyword>
<sequence length="172" mass="19339">MVLNKLKQGASPITESLDPAFVRKIIDTLFPVMEDGLDNPIPEREAGWNEGEMAVSRGELKDVVRRIKNGKAPEPDGVHGKAWGLAHKELGGEMRDLYSCLREGRFPPAWKKANVVLLPKEGKPQDQPSAFRPICLLDEAGKILEWIICDRLVWHLSREGPDLNNDQYGYRA</sequence>
<dbReference type="OrthoDB" id="7555280at2759"/>
<name>A0A0J7JTS5_LASNI</name>